<evidence type="ECO:0000313" key="2">
    <source>
        <dbReference type="EMBL" id="OGD78701.1"/>
    </source>
</evidence>
<dbReference type="InterPro" id="IPR015943">
    <property type="entry name" value="WD40/YVTN_repeat-like_dom_sf"/>
</dbReference>
<evidence type="ECO:0000256" key="1">
    <source>
        <dbReference type="SAM" id="SignalP"/>
    </source>
</evidence>
<dbReference type="InterPro" id="IPR011044">
    <property type="entry name" value="Quino_amine_DH_bsu"/>
</dbReference>
<organism evidence="2 3">
    <name type="scientific">Candidatus Coatesbacteria bacterium RBG_13_66_14</name>
    <dbReference type="NCBI Taxonomy" id="1817816"/>
    <lineage>
        <taxon>Bacteria</taxon>
        <taxon>Candidatus Coatesiibacteriota</taxon>
    </lineage>
</organism>
<feature type="signal peptide" evidence="1">
    <location>
        <begin position="1"/>
        <end position="16"/>
    </location>
</feature>
<reference evidence="2 3" key="1">
    <citation type="journal article" date="2016" name="Nat. Commun.">
        <title>Thousands of microbial genomes shed light on interconnected biogeochemical processes in an aquifer system.</title>
        <authorList>
            <person name="Anantharaman K."/>
            <person name="Brown C.T."/>
            <person name="Hug L.A."/>
            <person name="Sharon I."/>
            <person name="Castelle C.J."/>
            <person name="Probst A.J."/>
            <person name="Thomas B.C."/>
            <person name="Singh A."/>
            <person name="Wilkins M.J."/>
            <person name="Karaoz U."/>
            <person name="Brodie E.L."/>
            <person name="Williams K.H."/>
            <person name="Hubbard S.S."/>
            <person name="Banfield J.F."/>
        </authorList>
    </citation>
    <scope>NUCLEOTIDE SEQUENCE [LARGE SCALE GENOMIC DNA]</scope>
</reference>
<dbReference type="AlphaFoldDB" id="A0A1F5FGH9"/>
<keyword evidence="1" id="KW-0732">Signal</keyword>
<evidence type="ECO:0000313" key="3">
    <source>
        <dbReference type="Proteomes" id="UP000177187"/>
    </source>
</evidence>
<dbReference type="Gene3D" id="2.130.10.10">
    <property type="entry name" value="YVTN repeat-like/Quinoprotein amine dehydrogenase"/>
    <property type="match status" value="2"/>
</dbReference>
<dbReference type="SUPFAM" id="SSF50969">
    <property type="entry name" value="YVTN repeat-like/Quinoprotein amine dehydrogenase"/>
    <property type="match status" value="1"/>
</dbReference>
<comment type="caution">
    <text evidence="2">The sequence shown here is derived from an EMBL/GenBank/DDBJ whole genome shotgun (WGS) entry which is preliminary data.</text>
</comment>
<dbReference type="EMBL" id="MFAF01000028">
    <property type="protein sequence ID" value="OGD78701.1"/>
    <property type="molecule type" value="Genomic_DNA"/>
</dbReference>
<protein>
    <recommendedName>
        <fullName evidence="4">SMP-30/Gluconolactonase/LRE-like region domain-containing protein</fullName>
    </recommendedName>
</protein>
<proteinExistence type="predicted"/>
<dbReference type="InterPro" id="IPR051200">
    <property type="entry name" value="Host-pathogen_enzymatic-act"/>
</dbReference>
<dbReference type="Proteomes" id="UP000177187">
    <property type="component" value="Unassembled WGS sequence"/>
</dbReference>
<dbReference type="STRING" id="1817816.A2Y64_05575"/>
<name>A0A1F5FGH9_9BACT</name>
<gene>
    <name evidence="2" type="ORF">A2Y64_05575</name>
</gene>
<dbReference type="PANTHER" id="PTHR47197">
    <property type="entry name" value="PROTEIN NIRF"/>
    <property type="match status" value="1"/>
</dbReference>
<evidence type="ECO:0008006" key="4">
    <source>
        <dbReference type="Google" id="ProtNLM"/>
    </source>
</evidence>
<accession>A0A1F5FGH9</accession>
<feature type="chain" id="PRO_5009518574" description="SMP-30/Gluconolactonase/LRE-like region domain-containing protein" evidence="1">
    <location>
        <begin position="17"/>
        <end position="329"/>
    </location>
</feature>
<sequence length="329" mass="35236">MWIAAVAILLSSASIAAEHLVAWVASGESERVEVLDLTTGEILTTFDLDAAPTNLSLTPDLEYLYVSCRSDGQTHVLRPFTGNTVKRLPYVHPVFGAHDSAHYYAPGLGGVFRYVVDGYDFEQLAYLPDTQNSYAYAVSADARWFVYAQRFVDWRGQGITDAPVYERVTVCNLEESTGQHVNLGAEPLCVALSPKGDYAAAGCASGDVSLIALGEEPAVAYTEELADPVRFVGFTPDGGEILFTSGDKLYTTWVGYMDELWVSPDLQVVPLGGEEIVDGAVAPDGSLVVVDGAGTLSLVDLNDKKVTLSLTVEPGTTDLVVALVDEADL</sequence>
<dbReference type="PANTHER" id="PTHR47197:SF3">
    <property type="entry name" value="DIHYDRO-HEME D1 DEHYDROGENASE"/>
    <property type="match status" value="1"/>
</dbReference>